<dbReference type="InParanoid" id="Q54NL9"/>
<reference evidence="1 2" key="1">
    <citation type="journal article" date="2005" name="Nature">
        <title>The genome of the social amoeba Dictyostelium discoideum.</title>
        <authorList>
            <consortium name="The Dictyostelium discoideum Sequencing Consortium"/>
            <person name="Eichinger L."/>
            <person name="Pachebat J.A."/>
            <person name="Glockner G."/>
            <person name="Rajandream M.A."/>
            <person name="Sucgang R."/>
            <person name="Berriman M."/>
            <person name="Song J."/>
            <person name="Olsen R."/>
            <person name="Szafranski K."/>
            <person name="Xu Q."/>
            <person name="Tunggal B."/>
            <person name="Kummerfeld S."/>
            <person name="Madera M."/>
            <person name="Konfortov B.A."/>
            <person name="Rivero F."/>
            <person name="Bankier A.T."/>
            <person name="Lehmann R."/>
            <person name="Hamlin N."/>
            <person name="Davies R."/>
            <person name="Gaudet P."/>
            <person name="Fey P."/>
            <person name="Pilcher K."/>
            <person name="Chen G."/>
            <person name="Saunders D."/>
            <person name="Sodergren E."/>
            <person name="Davis P."/>
            <person name="Kerhornou A."/>
            <person name="Nie X."/>
            <person name="Hall N."/>
            <person name="Anjard C."/>
            <person name="Hemphill L."/>
            <person name="Bason N."/>
            <person name="Farbrother P."/>
            <person name="Desany B."/>
            <person name="Just E."/>
            <person name="Morio T."/>
            <person name="Rost R."/>
            <person name="Churcher C."/>
            <person name="Cooper J."/>
            <person name="Haydock S."/>
            <person name="van Driessche N."/>
            <person name="Cronin A."/>
            <person name="Goodhead I."/>
            <person name="Muzny D."/>
            <person name="Mourier T."/>
            <person name="Pain A."/>
            <person name="Lu M."/>
            <person name="Harper D."/>
            <person name="Lindsay R."/>
            <person name="Hauser H."/>
            <person name="James K."/>
            <person name="Quiles M."/>
            <person name="Madan Babu M."/>
            <person name="Saito T."/>
            <person name="Buchrieser C."/>
            <person name="Wardroper A."/>
            <person name="Felder M."/>
            <person name="Thangavelu M."/>
            <person name="Johnson D."/>
            <person name="Knights A."/>
            <person name="Loulseged H."/>
            <person name="Mungall K."/>
            <person name="Oliver K."/>
            <person name="Price C."/>
            <person name="Quail M.A."/>
            <person name="Urushihara H."/>
            <person name="Hernandez J."/>
            <person name="Rabbinowitsch E."/>
            <person name="Steffen D."/>
            <person name="Sanders M."/>
            <person name="Ma J."/>
            <person name="Kohara Y."/>
            <person name="Sharp S."/>
            <person name="Simmonds M."/>
            <person name="Spiegler S."/>
            <person name="Tivey A."/>
            <person name="Sugano S."/>
            <person name="White B."/>
            <person name="Walker D."/>
            <person name="Woodward J."/>
            <person name="Winckler T."/>
            <person name="Tanaka Y."/>
            <person name="Shaulsky G."/>
            <person name="Schleicher M."/>
            <person name="Weinstock G."/>
            <person name="Rosenthal A."/>
            <person name="Cox E.C."/>
            <person name="Chisholm R.L."/>
            <person name="Gibbs R."/>
            <person name="Loomis W.F."/>
            <person name="Platzer M."/>
            <person name="Kay R.R."/>
            <person name="Williams J."/>
            <person name="Dear P.H."/>
            <person name="Noegel A.A."/>
            <person name="Barrell B."/>
            <person name="Kuspa A."/>
        </authorList>
    </citation>
    <scope>NUCLEOTIDE SEQUENCE [LARGE SCALE GENOMIC DNA]</scope>
    <source>
        <strain evidence="1 2">AX4</strain>
    </source>
</reference>
<gene>
    <name evidence="1" type="ORF">DDB_G0285207</name>
</gene>
<dbReference type="RefSeq" id="XP_638343.1">
    <property type="nucleotide sequence ID" value="XM_633251.1"/>
</dbReference>
<keyword evidence="2" id="KW-1185">Reference proteome</keyword>
<name>Q54NL9_DICDI</name>
<dbReference type="AlphaFoldDB" id="Q54NL9"/>
<dbReference type="GeneID" id="8624968"/>
<dbReference type="PANTHER" id="PTHR36197:SF2">
    <property type="entry name" value="LRAT DOMAIN-CONTAINING PROTEIN-RELATED"/>
    <property type="match status" value="1"/>
</dbReference>
<comment type="caution">
    <text evidence="1">The sequence shown here is derived from an EMBL/GenBank/DDBJ whole genome shotgun (WGS) entry which is preliminary data.</text>
</comment>
<protein>
    <submittedName>
        <fullName evidence="1">Uncharacterized protein</fullName>
    </submittedName>
</protein>
<evidence type="ECO:0000313" key="2">
    <source>
        <dbReference type="Proteomes" id="UP000002195"/>
    </source>
</evidence>
<accession>Q54NL9</accession>
<organism evidence="1 2">
    <name type="scientific">Dictyostelium discoideum</name>
    <name type="common">Social amoeba</name>
    <dbReference type="NCBI Taxonomy" id="44689"/>
    <lineage>
        <taxon>Eukaryota</taxon>
        <taxon>Amoebozoa</taxon>
        <taxon>Evosea</taxon>
        <taxon>Eumycetozoa</taxon>
        <taxon>Dictyostelia</taxon>
        <taxon>Dictyosteliales</taxon>
        <taxon>Dictyosteliaceae</taxon>
        <taxon>Dictyostelium</taxon>
    </lineage>
</organism>
<dbReference type="Proteomes" id="UP000002195">
    <property type="component" value="Unassembled WGS sequence"/>
</dbReference>
<dbReference type="VEuPathDB" id="AmoebaDB:DDB_G0285207"/>
<dbReference type="KEGG" id="ddi:DDB_G0285207"/>
<dbReference type="HOGENOM" id="CLU_1613852_0_0_1"/>
<evidence type="ECO:0000313" key="1">
    <source>
        <dbReference type="EMBL" id="EAL64860.1"/>
    </source>
</evidence>
<dbReference type="PaxDb" id="44689-DDB0218680"/>
<proteinExistence type="predicted"/>
<dbReference type="FunCoup" id="Q54NL9">
    <property type="interactions" value="82"/>
</dbReference>
<dbReference type="PANTHER" id="PTHR36197">
    <property type="entry name" value="LRAT DOMAIN-CONTAINING PROTEIN-RELATED"/>
    <property type="match status" value="1"/>
</dbReference>
<dbReference type="EMBL" id="AAFI02000075">
    <property type="protein sequence ID" value="EAL64860.1"/>
    <property type="molecule type" value="Genomic_DNA"/>
</dbReference>
<sequence>MEKEISIVVVNKERELDVFLNVYANSSDQLIGEKIYKKGDIEELVGTNSGHYSIIIDSNGESDDDQHPVGIETHLVIKRPNISNETGFGSFAHRNYNSDKLIKTVKVGKALLLHTKEYVEADNCNKFFILVKHFNDLFYKFIQEQCSGDIYWVERIIAITMQDFA</sequence>